<evidence type="ECO:0000313" key="3">
    <source>
        <dbReference type="Proteomes" id="UP000558997"/>
    </source>
</evidence>
<evidence type="ECO:0000256" key="1">
    <source>
        <dbReference type="SAM" id="MobiDB-lite"/>
    </source>
</evidence>
<dbReference type="Proteomes" id="UP000558997">
    <property type="component" value="Unassembled WGS sequence"/>
</dbReference>
<sequence length="124" mass="13090">MDPNTPTYEPTPTHLTPTHTTEPTVLAPGYASAPTSLVPGHTGVPASLVPGCASAPTSPVPGHTTGPAGNPTAARTSRAERQARAEWLITEFRRLATHADNPYDQARYRRTADSLIRLASAARP</sequence>
<organism evidence="2 3">
    <name type="scientific">Kribbella solani</name>
    <dbReference type="NCBI Taxonomy" id="236067"/>
    <lineage>
        <taxon>Bacteria</taxon>
        <taxon>Bacillati</taxon>
        <taxon>Actinomycetota</taxon>
        <taxon>Actinomycetes</taxon>
        <taxon>Propionibacteriales</taxon>
        <taxon>Kribbellaceae</taxon>
        <taxon>Kribbella</taxon>
    </lineage>
</organism>
<reference evidence="2 3" key="1">
    <citation type="submission" date="2020-08" db="EMBL/GenBank/DDBJ databases">
        <title>Sequencing the genomes of 1000 actinobacteria strains.</title>
        <authorList>
            <person name="Klenk H.-P."/>
        </authorList>
    </citation>
    <scope>NUCLEOTIDE SEQUENCE [LARGE SCALE GENOMIC DNA]</scope>
    <source>
        <strain evidence="2 3">DSM 17294</strain>
    </source>
</reference>
<evidence type="ECO:0000313" key="2">
    <source>
        <dbReference type="EMBL" id="MBB5982008.1"/>
    </source>
</evidence>
<proteinExistence type="predicted"/>
<feature type="compositionally biased region" description="Low complexity" evidence="1">
    <location>
        <begin position="1"/>
        <end position="24"/>
    </location>
</feature>
<gene>
    <name evidence="2" type="ORF">HDA44_005349</name>
</gene>
<dbReference type="AlphaFoldDB" id="A0A841E3T7"/>
<dbReference type="EMBL" id="JACHNF010000001">
    <property type="protein sequence ID" value="MBB5982008.1"/>
    <property type="molecule type" value="Genomic_DNA"/>
</dbReference>
<protein>
    <submittedName>
        <fullName evidence="2">Uncharacterized protein</fullName>
    </submittedName>
</protein>
<keyword evidence="3" id="KW-1185">Reference proteome</keyword>
<accession>A0A841E3T7</accession>
<name>A0A841E3T7_9ACTN</name>
<dbReference type="RefSeq" id="WP_184838934.1">
    <property type="nucleotide sequence ID" value="NZ_BAAAVN010000021.1"/>
</dbReference>
<feature type="region of interest" description="Disordered" evidence="1">
    <location>
        <begin position="1"/>
        <end position="82"/>
    </location>
</feature>
<comment type="caution">
    <text evidence="2">The sequence shown here is derived from an EMBL/GenBank/DDBJ whole genome shotgun (WGS) entry which is preliminary data.</text>
</comment>